<evidence type="ECO:0000256" key="6">
    <source>
        <dbReference type="ARBA" id="ARBA00023004"/>
    </source>
</evidence>
<dbReference type="RefSeq" id="WP_269281040.1">
    <property type="nucleotide sequence ID" value="NZ_JAPVOI010000004.1"/>
</dbReference>
<dbReference type="InterPro" id="IPR001128">
    <property type="entry name" value="Cyt_P450"/>
</dbReference>
<dbReference type="PANTHER" id="PTHR24286">
    <property type="entry name" value="CYTOCHROME P450 26"/>
    <property type="match status" value="1"/>
</dbReference>
<evidence type="ECO:0000256" key="1">
    <source>
        <dbReference type="ARBA" id="ARBA00001971"/>
    </source>
</evidence>
<dbReference type="EMBL" id="JAPVOI010000004">
    <property type="protein sequence ID" value="MCZ4091324.1"/>
    <property type="molecule type" value="Genomic_DNA"/>
</dbReference>
<evidence type="ECO:0000256" key="3">
    <source>
        <dbReference type="ARBA" id="ARBA00022617"/>
    </source>
</evidence>
<comment type="cofactor">
    <cofactor evidence="1">
        <name>heme</name>
        <dbReference type="ChEBI" id="CHEBI:30413"/>
    </cofactor>
</comment>
<accession>A0ABT4KH77</accession>
<keyword evidence="3" id="KW-0349">Heme</keyword>
<dbReference type="Proteomes" id="UP001079430">
    <property type="component" value="Unassembled WGS sequence"/>
</dbReference>
<comment type="caution">
    <text evidence="8">The sequence shown here is derived from an EMBL/GenBank/DDBJ whole genome shotgun (WGS) entry which is preliminary data.</text>
</comment>
<proteinExistence type="inferred from homology"/>
<evidence type="ECO:0000256" key="4">
    <source>
        <dbReference type="ARBA" id="ARBA00022723"/>
    </source>
</evidence>
<dbReference type="PANTHER" id="PTHR24286:SF24">
    <property type="entry name" value="LANOSTEROL 14-ALPHA DEMETHYLASE"/>
    <property type="match status" value="1"/>
</dbReference>
<keyword evidence="4" id="KW-0479">Metal-binding</keyword>
<keyword evidence="9" id="KW-1185">Reference proteome</keyword>
<evidence type="ECO:0000256" key="5">
    <source>
        <dbReference type="ARBA" id="ARBA00023002"/>
    </source>
</evidence>
<protein>
    <submittedName>
        <fullName evidence="8">Cytochrome P450</fullName>
    </submittedName>
</protein>
<dbReference type="InterPro" id="IPR036396">
    <property type="entry name" value="Cyt_P450_sf"/>
</dbReference>
<evidence type="ECO:0000313" key="9">
    <source>
        <dbReference type="Proteomes" id="UP001079430"/>
    </source>
</evidence>
<evidence type="ECO:0000256" key="7">
    <source>
        <dbReference type="ARBA" id="ARBA00023033"/>
    </source>
</evidence>
<keyword evidence="6" id="KW-0408">Iron</keyword>
<evidence type="ECO:0000313" key="8">
    <source>
        <dbReference type="EMBL" id="MCZ4091324.1"/>
    </source>
</evidence>
<name>A0ABT4KH77_9HYPH</name>
<organism evidence="8 9">
    <name type="scientific">Sinorhizobium psoraleae</name>
    <dbReference type="NCBI Taxonomy" id="520838"/>
    <lineage>
        <taxon>Bacteria</taxon>
        <taxon>Pseudomonadati</taxon>
        <taxon>Pseudomonadota</taxon>
        <taxon>Alphaproteobacteria</taxon>
        <taxon>Hyphomicrobiales</taxon>
        <taxon>Rhizobiaceae</taxon>
        <taxon>Sinorhizobium/Ensifer group</taxon>
        <taxon>Sinorhizobium</taxon>
    </lineage>
</organism>
<reference evidence="8" key="1">
    <citation type="submission" date="2022-10" db="EMBL/GenBank/DDBJ databases">
        <title>Whole genome sequencing of three plant growth promoting bacteria isolated from Vachellia tortilis subsp. raddiana in Morocco.</title>
        <authorList>
            <person name="Hnini M."/>
            <person name="Zouagui R."/>
            <person name="Zouagui H."/>
            <person name="Chemao Elfihri M.-W."/>
            <person name="Ibrahimi A."/>
            <person name="Sbabou L."/>
            <person name="Aurag J."/>
        </authorList>
    </citation>
    <scope>NUCLEOTIDE SEQUENCE</scope>
    <source>
        <strain evidence="8">LMR678</strain>
    </source>
</reference>
<keyword evidence="5" id="KW-0560">Oxidoreductase</keyword>
<sequence>MKAIPQTSSLDSTLALLHEGYAFISNRCDELGTDIFQSRLMLRPVVCMRGEEAARLFYGADGVTRVGAMPWTVLRLLQDKDSVQQLDGEAHRRRKAMFIDIAMDGAAVAALLERFRQHWLVHFERRKEDCDLREAANLILTKASADWIGIPPSRRDDVKLARRLALMIDRTGRPGPAAWLALVSRRRLERWLVTIVTALRDGSLEVAEGCALRRISLDYRDADGQPMSEEAAAVELLNLLRPIAAISRWVAFVGLALARNPQWRERFGQGQDDDIEGFVEEVRRLYPFFPFVGARLARSQDWLGYSLPEGSWLLLDLYGTTHDPRLFPSPTNFSPERGLTWRDLDFRFIPQGGGRPESSHRCPGEKITVEILKETVKLLCGILPLRITPVNADVPLSIIPASPVPAIRVGPDRAGPRSSA</sequence>
<dbReference type="Pfam" id="PF00067">
    <property type="entry name" value="p450"/>
    <property type="match status" value="1"/>
</dbReference>
<dbReference type="Gene3D" id="1.10.630.10">
    <property type="entry name" value="Cytochrome P450"/>
    <property type="match status" value="1"/>
</dbReference>
<dbReference type="CDD" id="cd11067">
    <property type="entry name" value="CYP152"/>
    <property type="match status" value="1"/>
</dbReference>
<evidence type="ECO:0000256" key="2">
    <source>
        <dbReference type="ARBA" id="ARBA00010617"/>
    </source>
</evidence>
<comment type="similarity">
    <text evidence="2">Belongs to the cytochrome P450 family.</text>
</comment>
<keyword evidence="7" id="KW-0503">Monooxygenase</keyword>
<dbReference type="SUPFAM" id="SSF48264">
    <property type="entry name" value="Cytochrome P450"/>
    <property type="match status" value="1"/>
</dbReference>
<gene>
    <name evidence="8" type="ORF">O3W52_14990</name>
</gene>